<organism evidence="2 3">
    <name type="scientific">Lactuca sativa</name>
    <name type="common">Garden lettuce</name>
    <dbReference type="NCBI Taxonomy" id="4236"/>
    <lineage>
        <taxon>Eukaryota</taxon>
        <taxon>Viridiplantae</taxon>
        <taxon>Streptophyta</taxon>
        <taxon>Embryophyta</taxon>
        <taxon>Tracheophyta</taxon>
        <taxon>Spermatophyta</taxon>
        <taxon>Magnoliopsida</taxon>
        <taxon>eudicotyledons</taxon>
        <taxon>Gunneridae</taxon>
        <taxon>Pentapetalae</taxon>
        <taxon>asterids</taxon>
        <taxon>campanulids</taxon>
        <taxon>Asterales</taxon>
        <taxon>Asteraceae</taxon>
        <taxon>Cichorioideae</taxon>
        <taxon>Cichorieae</taxon>
        <taxon>Lactucinae</taxon>
        <taxon>Lactuca</taxon>
    </lineage>
</organism>
<name>A0A9R1XJE6_LACSA</name>
<feature type="region of interest" description="Disordered" evidence="1">
    <location>
        <begin position="22"/>
        <end position="53"/>
    </location>
</feature>
<evidence type="ECO:0000313" key="2">
    <source>
        <dbReference type="EMBL" id="KAJ0215331.1"/>
    </source>
</evidence>
<dbReference type="AlphaFoldDB" id="A0A9R1XJE6"/>
<keyword evidence="3" id="KW-1185">Reference proteome</keyword>
<proteinExistence type="predicted"/>
<gene>
    <name evidence="2" type="ORF">LSAT_V11C300143630</name>
</gene>
<comment type="caution">
    <text evidence="2">The sequence shown here is derived from an EMBL/GenBank/DDBJ whole genome shotgun (WGS) entry which is preliminary data.</text>
</comment>
<protein>
    <recommendedName>
        <fullName evidence="4">CCHC-type domain-containing protein</fullName>
    </recommendedName>
</protein>
<dbReference type="Proteomes" id="UP000235145">
    <property type="component" value="Unassembled WGS sequence"/>
</dbReference>
<evidence type="ECO:0008006" key="4">
    <source>
        <dbReference type="Google" id="ProtNLM"/>
    </source>
</evidence>
<reference evidence="2 3" key="1">
    <citation type="journal article" date="2017" name="Nat. Commun.">
        <title>Genome assembly with in vitro proximity ligation data and whole-genome triplication in lettuce.</title>
        <authorList>
            <person name="Reyes-Chin-Wo S."/>
            <person name="Wang Z."/>
            <person name="Yang X."/>
            <person name="Kozik A."/>
            <person name="Arikit S."/>
            <person name="Song C."/>
            <person name="Xia L."/>
            <person name="Froenicke L."/>
            <person name="Lavelle D.O."/>
            <person name="Truco M.J."/>
            <person name="Xia R."/>
            <person name="Zhu S."/>
            <person name="Xu C."/>
            <person name="Xu H."/>
            <person name="Xu X."/>
            <person name="Cox K."/>
            <person name="Korf I."/>
            <person name="Meyers B.C."/>
            <person name="Michelmore R.W."/>
        </authorList>
    </citation>
    <scope>NUCLEOTIDE SEQUENCE [LARGE SCALE GENOMIC DNA]</scope>
    <source>
        <strain evidence="3">cv. Salinas</strain>
        <tissue evidence="2">Seedlings</tissue>
    </source>
</reference>
<accession>A0A9R1XJE6</accession>
<sequence length="175" mass="19782">MEFTLRVFLGVLLIREGKVKKNKGKNFKGKPQAGKGKGKKAPQSPPPNKKEKVAKDDTCFECGVVGHRKKNYPKYLVELKNKKGFGKSRELKTYEMVLHVGNGSRDAVQGIGHFDLQLPSGLYLTLNNFVDDNIHSLLDGIFYFEARPINAIYELNLDDTSNNKSLYHVNTERLK</sequence>
<evidence type="ECO:0000256" key="1">
    <source>
        <dbReference type="SAM" id="MobiDB-lite"/>
    </source>
</evidence>
<dbReference type="EMBL" id="NBSK02000003">
    <property type="protein sequence ID" value="KAJ0215331.1"/>
    <property type="molecule type" value="Genomic_DNA"/>
</dbReference>
<evidence type="ECO:0000313" key="3">
    <source>
        <dbReference type="Proteomes" id="UP000235145"/>
    </source>
</evidence>